<evidence type="ECO:0000313" key="14">
    <source>
        <dbReference type="EMBL" id="OXM86238.1"/>
    </source>
</evidence>
<keyword evidence="2" id="KW-1003">Cell membrane</keyword>
<dbReference type="Gene3D" id="3.30.2010.10">
    <property type="entry name" value="Metalloproteases ('zincins'), catalytic domain"/>
    <property type="match status" value="1"/>
</dbReference>
<feature type="domain" description="Peptidase M48" evidence="13">
    <location>
        <begin position="141"/>
        <end position="226"/>
    </location>
</feature>
<evidence type="ECO:0000256" key="8">
    <source>
        <dbReference type="ARBA" id="ARBA00022989"/>
    </source>
</evidence>
<keyword evidence="9 11" id="KW-0482">Metalloprotease</keyword>
<evidence type="ECO:0000256" key="5">
    <source>
        <dbReference type="ARBA" id="ARBA00022723"/>
    </source>
</evidence>
<keyword evidence="6 11" id="KW-0378">Hydrolase</keyword>
<dbReference type="PANTHER" id="PTHR43221:SF1">
    <property type="entry name" value="PROTEASE HTPX"/>
    <property type="match status" value="1"/>
</dbReference>
<dbReference type="OrthoDB" id="9810445at2"/>
<comment type="similarity">
    <text evidence="11">Belongs to the peptidase M48 family.</text>
</comment>
<dbReference type="GO" id="GO:0046872">
    <property type="term" value="F:metal ion binding"/>
    <property type="evidence" value="ECO:0007669"/>
    <property type="project" value="UniProtKB-KW"/>
</dbReference>
<keyword evidence="3 11" id="KW-0645">Protease</keyword>
<keyword evidence="15" id="KW-1185">Reference proteome</keyword>
<dbReference type="Proteomes" id="UP000215509">
    <property type="component" value="Unassembled WGS sequence"/>
</dbReference>
<protein>
    <submittedName>
        <fullName evidence="14">Peptidase M48</fullName>
    </submittedName>
</protein>
<keyword evidence="10 12" id="KW-0472">Membrane</keyword>
<evidence type="ECO:0000256" key="3">
    <source>
        <dbReference type="ARBA" id="ARBA00022670"/>
    </source>
</evidence>
<evidence type="ECO:0000256" key="6">
    <source>
        <dbReference type="ARBA" id="ARBA00022801"/>
    </source>
</evidence>
<comment type="subcellular location">
    <subcellularLocation>
        <location evidence="1">Cell membrane</location>
        <topology evidence="1">Multi-pass membrane protein</topology>
    </subcellularLocation>
</comment>
<comment type="cofactor">
    <cofactor evidence="11">
        <name>Zn(2+)</name>
        <dbReference type="ChEBI" id="CHEBI:29105"/>
    </cofactor>
    <text evidence="11">Binds 1 zinc ion per subunit.</text>
</comment>
<comment type="caution">
    <text evidence="14">The sequence shown here is derived from an EMBL/GenBank/DDBJ whole genome shotgun (WGS) entry which is preliminary data.</text>
</comment>
<feature type="transmembrane region" description="Helical" evidence="12">
    <location>
        <begin position="6"/>
        <end position="31"/>
    </location>
</feature>
<evidence type="ECO:0000256" key="10">
    <source>
        <dbReference type="ARBA" id="ARBA00023136"/>
    </source>
</evidence>
<dbReference type="GO" id="GO:0006508">
    <property type="term" value="P:proteolysis"/>
    <property type="evidence" value="ECO:0007669"/>
    <property type="project" value="UniProtKB-KW"/>
</dbReference>
<dbReference type="EMBL" id="NMQW01000017">
    <property type="protein sequence ID" value="OXM86238.1"/>
    <property type="molecule type" value="Genomic_DNA"/>
</dbReference>
<name>A0A229US40_9BACL</name>
<dbReference type="GO" id="GO:0004222">
    <property type="term" value="F:metalloendopeptidase activity"/>
    <property type="evidence" value="ECO:0007669"/>
    <property type="project" value="InterPro"/>
</dbReference>
<dbReference type="InterPro" id="IPR001915">
    <property type="entry name" value="Peptidase_M48"/>
</dbReference>
<feature type="domain" description="Peptidase M48" evidence="13">
    <location>
        <begin position="49"/>
        <end position="134"/>
    </location>
</feature>
<evidence type="ECO:0000259" key="13">
    <source>
        <dbReference type="Pfam" id="PF01435"/>
    </source>
</evidence>
<evidence type="ECO:0000313" key="15">
    <source>
        <dbReference type="Proteomes" id="UP000215509"/>
    </source>
</evidence>
<sequence length="246" mass="27917">MIFSIVVYVLLCISLLGIFYLLIGLAVTCILHGLMLGHIKNNGIKLTERQFPHIHAKVLELCQKMEITPVPDVYVLQSDGMLNAFATRFFGRNFVVLYSNLFELSDTEQDELAYVIAHELAHIKRKHMTKQLLILPALWMPFLGKAYSRACEFTCDRIAAAYTGNAQAAIHGLTILAIGRALYKEVNIADYIYEASKEAGGFFTTLSRLISTHPPLPQRIYQIEQMQSEPERYGYYTSQFEQDLSV</sequence>
<organism evidence="14 15">
    <name type="scientific">Paenibacillus rigui</name>
    <dbReference type="NCBI Taxonomy" id="554312"/>
    <lineage>
        <taxon>Bacteria</taxon>
        <taxon>Bacillati</taxon>
        <taxon>Bacillota</taxon>
        <taxon>Bacilli</taxon>
        <taxon>Bacillales</taxon>
        <taxon>Paenibacillaceae</taxon>
        <taxon>Paenibacillus</taxon>
    </lineage>
</organism>
<evidence type="ECO:0000256" key="11">
    <source>
        <dbReference type="RuleBase" id="RU003983"/>
    </source>
</evidence>
<keyword evidence="7 11" id="KW-0862">Zinc</keyword>
<evidence type="ECO:0000256" key="12">
    <source>
        <dbReference type="SAM" id="Phobius"/>
    </source>
</evidence>
<dbReference type="AlphaFoldDB" id="A0A229US40"/>
<dbReference type="PANTHER" id="PTHR43221">
    <property type="entry name" value="PROTEASE HTPX"/>
    <property type="match status" value="1"/>
</dbReference>
<keyword evidence="4 12" id="KW-0812">Transmembrane</keyword>
<evidence type="ECO:0000256" key="4">
    <source>
        <dbReference type="ARBA" id="ARBA00022692"/>
    </source>
</evidence>
<evidence type="ECO:0000256" key="2">
    <source>
        <dbReference type="ARBA" id="ARBA00022475"/>
    </source>
</evidence>
<dbReference type="InterPro" id="IPR050083">
    <property type="entry name" value="HtpX_protease"/>
</dbReference>
<proteinExistence type="inferred from homology"/>
<accession>A0A229US40</accession>
<reference evidence="14 15" key="1">
    <citation type="submission" date="2017-07" db="EMBL/GenBank/DDBJ databases">
        <title>Genome sequencing and assembly of Paenibacillus rigui.</title>
        <authorList>
            <person name="Mayilraj S."/>
        </authorList>
    </citation>
    <scope>NUCLEOTIDE SEQUENCE [LARGE SCALE GENOMIC DNA]</scope>
    <source>
        <strain evidence="14 15">JCM 16352</strain>
    </source>
</reference>
<dbReference type="GO" id="GO:0005886">
    <property type="term" value="C:plasma membrane"/>
    <property type="evidence" value="ECO:0007669"/>
    <property type="project" value="UniProtKB-SubCell"/>
</dbReference>
<keyword evidence="5" id="KW-0479">Metal-binding</keyword>
<evidence type="ECO:0000256" key="7">
    <source>
        <dbReference type="ARBA" id="ARBA00022833"/>
    </source>
</evidence>
<evidence type="ECO:0000256" key="9">
    <source>
        <dbReference type="ARBA" id="ARBA00023049"/>
    </source>
</evidence>
<gene>
    <name evidence="14" type="ORF">CF651_12245</name>
</gene>
<dbReference type="Pfam" id="PF01435">
    <property type="entry name" value="Peptidase_M48"/>
    <property type="match status" value="2"/>
</dbReference>
<evidence type="ECO:0000256" key="1">
    <source>
        <dbReference type="ARBA" id="ARBA00004651"/>
    </source>
</evidence>
<keyword evidence="8 12" id="KW-1133">Transmembrane helix</keyword>
<dbReference type="CDD" id="cd07325">
    <property type="entry name" value="M48_Ste24p_like"/>
    <property type="match status" value="1"/>
</dbReference>